<dbReference type="EMBL" id="BART01017675">
    <property type="protein sequence ID" value="GAG80516.1"/>
    <property type="molecule type" value="Genomic_DNA"/>
</dbReference>
<gene>
    <name evidence="1" type="ORF">S01H4_33554</name>
</gene>
<comment type="caution">
    <text evidence="1">The sequence shown here is derived from an EMBL/GenBank/DDBJ whole genome shotgun (WGS) entry which is preliminary data.</text>
</comment>
<evidence type="ECO:0000313" key="1">
    <source>
        <dbReference type="EMBL" id="GAG80516.1"/>
    </source>
</evidence>
<accession>X1C7Z2</accession>
<organism evidence="1">
    <name type="scientific">marine sediment metagenome</name>
    <dbReference type="NCBI Taxonomy" id="412755"/>
    <lineage>
        <taxon>unclassified sequences</taxon>
        <taxon>metagenomes</taxon>
        <taxon>ecological metagenomes</taxon>
    </lineage>
</organism>
<name>X1C7Z2_9ZZZZ</name>
<protein>
    <submittedName>
        <fullName evidence="1">Uncharacterized protein</fullName>
    </submittedName>
</protein>
<dbReference type="AlphaFoldDB" id="X1C7Z2"/>
<reference evidence="1" key="1">
    <citation type="journal article" date="2014" name="Front. Microbiol.">
        <title>High frequency of phylogenetically diverse reductive dehalogenase-homologous genes in deep subseafloor sedimentary metagenomes.</title>
        <authorList>
            <person name="Kawai M."/>
            <person name="Futagami T."/>
            <person name="Toyoda A."/>
            <person name="Takaki Y."/>
            <person name="Nishi S."/>
            <person name="Hori S."/>
            <person name="Arai W."/>
            <person name="Tsubouchi T."/>
            <person name="Morono Y."/>
            <person name="Uchiyama I."/>
            <person name="Ito T."/>
            <person name="Fujiyama A."/>
            <person name="Inagaki F."/>
            <person name="Takami H."/>
        </authorList>
    </citation>
    <scope>NUCLEOTIDE SEQUENCE</scope>
    <source>
        <strain evidence="1">Expedition CK06-06</strain>
    </source>
</reference>
<sequence length="77" mass="9455">MIWSITFFVWYTHSTSDDEVDKFKRNWDEEVFSIMEMMKQPYDAVMNMPVQKLKNLFKWKTKLEDDKEKILKELKNG</sequence>
<proteinExistence type="predicted"/>